<evidence type="ECO:0000256" key="2">
    <source>
        <dbReference type="ARBA" id="ARBA00022485"/>
    </source>
</evidence>
<dbReference type="InterPro" id="IPR019575">
    <property type="entry name" value="Nuop51_4Fe4S-bd"/>
</dbReference>
<comment type="similarity">
    <text evidence="1">Belongs to the complex I 51 kDa subunit family.</text>
</comment>
<dbReference type="InterPro" id="IPR019554">
    <property type="entry name" value="Soluble_ligand-bd"/>
</dbReference>
<dbReference type="Gene3D" id="3.10.20.600">
    <property type="match status" value="1"/>
</dbReference>
<evidence type="ECO:0000259" key="7">
    <source>
        <dbReference type="SMART" id="SM00928"/>
    </source>
</evidence>
<evidence type="ECO:0000256" key="3">
    <source>
        <dbReference type="ARBA" id="ARBA00022723"/>
    </source>
</evidence>
<dbReference type="GO" id="GO:0051539">
    <property type="term" value="F:4 iron, 4 sulfur cluster binding"/>
    <property type="evidence" value="ECO:0007669"/>
    <property type="project" value="UniProtKB-KW"/>
</dbReference>
<keyword evidence="3" id="KW-0479">Metal-binding</keyword>
<dbReference type="Gene3D" id="1.20.1440.230">
    <property type="entry name" value="NADH-ubiquinone oxidoreductase 51kDa subunit, iron-sulphur binding domain"/>
    <property type="match status" value="1"/>
</dbReference>
<dbReference type="PANTHER" id="PTHR43578:SF3">
    <property type="entry name" value="NADH-QUINONE OXIDOREDUCTASE SUBUNIT F"/>
    <property type="match status" value="1"/>
</dbReference>
<evidence type="ECO:0000256" key="1">
    <source>
        <dbReference type="ARBA" id="ARBA00007523"/>
    </source>
</evidence>
<dbReference type="SMART" id="SM00928">
    <property type="entry name" value="NADH_4Fe-4S"/>
    <property type="match status" value="1"/>
</dbReference>
<name>A0A6J6SQZ1_9ZZZZ</name>
<evidence type="ECO:0000256" key="4">
    <source>
        <dbReference type="ARBA" id="ARBA00023004"/>
    </source>
</evidence>
<dbReference type="InterPro" id="IPR011538">
    <property type="entry name" value="Nuo51_FMN-bd"/>
</dbReference>
<dbReference type="AlphaFoldDB" id="A0A6J6SQZ1"/>
<feature type="region of interest" description="Disordered" evidence="6">
    <location>
        <begin position="416"/>
        <end position="440"/>
    </location>
</feature>
<dbReference type="Gene3D" id="3.40.50.11540">
    <property type="entry name" value="NADH-ubiquinone oxidoreductase 51kDa subunit"/>
    <property type="match status" value="1"/>
</dbReference>
<gene>
    <name evidence="8" type="ORF">UFOPK2810_00113</name>
</gene>
<dbReference type="Pfam" id="PF10531">
    <property type="entry name" value="SLBB"/>
    <property type="match status" value="1"/>
</dbReference>
<protein>
    <submittedName>
        <fullName evidence="8">Unannotated protein</fullName>
    </submittedName>
</protein>
<dbReference type="EMBL" id="CAEZYZ010000010">
    <property type="protein sequence ID" value="CAB4737322.1"/>
    <property type="molecule type" value="Genomic_DNA"/>
</dbReference>
<dbReference type="PANTHER" id="PTHR43578">
    <property type="entry name" value="NADH-QUINONE OXIDOREDUCTASE SUBUNIT F"/>
    <property type="match status" value="1"/>
</dbReference>
<dbReference type="Pfam" id="PF01512">
    <property type="entry name" value="Complex1_51K"/>
    <property type="match status" value="1"/>
</dbReference>
<evidence type="ECO:0000256" key="6">
    <source>
        <dbReference type="SAM" id="MobiDB-lite"/>
    </source>
</evidence>
<dbReference type="SUPFAM" id="SSF140490">
    <property type="entry name" value="Nqo1C-terminal domain-like"/>
    <property type="match status" value="1"/>
</dbReference>
<reference evidence="8" key="1">
    <citation type="submission" date="2020-05" db="EMBL/GenBank/DDBJ databases">
        <authorList>
            <person name="Chiriac C."/>
            <person name="Salcher M."/>
            <person name="Ghai R."/>
            <person name="Kavagutti S V."/>
        </authorList>
    </citation>
    <scope>NUCLEOTIDE SEQUENCE</scope>
</reference>
<keyword evidence="4" id="KW-0408">Iron</keyword>
<accession>A0A6J6SQZ1</accession>
<keyword evidence="5" id="KW-0411">Iron-sulfur</keyword>
<dbReference type="Pfam" id="PF10589">
    <property type="entry name" value="NADH_4Fe-4S"/>
    <property type="match status" value="1"/>
</dbReference>
<dbReference type="GO" id="GO:0046872">
    <property type="term" value="F:metal ion binding"/>
    <property type="evidence" value="ECO:0007669"/>
    <property type="project" value="UniProtKB-KW"/>
</dbReference>
<evidence type="ECO:0000256" key="5">
    <source>
        <dbReference type="ARBA" id="ARBA00023014"/>
    </source>
</evidence>
<sequence length="440" mass="45486">MSTHRLLPIDPQTGRVRDLRTPTAHIGAFGPLGTVRSAAHGKPGPLIEEIAASGLRGRGGGWFPTARKMEAVVASAADRRTRSPGSRPVVIANAMEGEPASGKDAVLLAHVPHLILDGIQAAAATVGATDAYLAVHRGTPSVKMLEHAIGERRSDAVRVELITPPARYVASEESALAHWAGDGVATPVFGDRPFERGMNGRPTLVQNAETLAHLGLIARHGGAWFAEVGDPEAPGTTLVSVGGRVRQPGVIEVPTGTPVADLLARCGDTDGPVEGFLTGGYGGAWVTSEALSSAAWAPAQVRDAGGVIGAGILWALDAQVCPLHEIARVAGYMAGESAGQCGPCRFGLPSLADDLEDLAGGACTSDDLARIGERLSLVVNRGGCKHPDGTARFVSTGLAVFEAEVSEHLRGGCTATRPGHTLPLPKARKTPVKRAGKDFK</sequence>
<evidence type="ECO:0000313" key="8">
    <source>
        <dbReference type="EMBL" id="CAB4737322.1"/>
    </source>
</evidence>
<proteinExistence type="inferred from homology"/>
<dbReference type="SUPFAM" id="SSF142019">
    <property type="entry name" value="Nqo1 FMN-binding domain-like"/>
    <property type="match status" value="1"/>
</dbReference>
<dbReference type="InterPro" id="IPR037225">
    <property type="entry name" value="Nuo51_FMN-bd_sf"/>
</dbReference>
<dbReference type="InterPro" id="IPR037207">
    <property type="entry name" value="Nuop51_4Fe4S-bd_sf"/>
</dbReference>
<organism evidence="8">
    <name type="scientific">freshwater metagenome</name>
    <dbReference type="NCBI Taxonomy" id="449393"/>
    <lineage>
        <taxon>unclassified sequences</taxon>
        <taxon>metagenomes</taxon>
        <taxon>ecological metagenomes</taxon>
    </lineage>
</organism>
<keyword evidence="2" id="KW-0004">4Fe-4S</keyword>
<feature type="domain" description="NADH-ubiquinone oxidoreductase 51kDa subunit iron-sulphur binding" evidence="7">
    <location>
        <begin position="323"/>
        <end position="368"/>
    </location>
</feature>
<dbReference type="SUPFAM" id="SSF142984">
    <property type="entry name" value="Nqo1 middle domain-like"/>
    <property type="match status" value="1"/>
</dbReference>